<dbReference type="AlphaFoldDB" id="A0A9W4XUS8"/>
<dbReference type="GO" id="GO:0005634">
    <property type="term" value="C:nucleus"/>
    <property type="evidence" value="ECO:0007669"/>
    <property type="project" value="UniProtKB-SubCell"/>
</dbReference>
<dbReference type="SMART" id="SM00066">
    <property type="entry name" value="GAL4"/>
    <property type="match status" value="1"/>
</dbReference>
<reference evidence="6" key="1">
    <citation type="submission" date="2023-01" db="EMBL/GenBank/DDBJ databases">
        <authorList>
            <person name="Van Ghelder C."/>
            <person name="Rancurel C."/>
        </authorList>
    </citation>
    <scope>NUCLEOTIDE SEQUENCE</scope>
    <source>
        <strain evidence="6">CNCM I-4278</strain>
    </source>
</reference>
<dbReference type="CDD" id="cd12148">
    <property type="entry name" value="fungal_TF_MHR"/>
    <property type="match status" value="1"/>
</dbReference>
<evidence type="ECO:0000259" key="5">
    <source>
        <dbReference type="PROSITE" id="PS50048"/>
    </source>
</evidence>
<keyword evidence="7" id="KW-1185">Reference proteome</keyword>
<dbReference type="GO" id="GO:0000981">
    <property type="term" value="F:DNA-binding transcription factor activity, RNA polymerase II-specific"/>
    <property type="evidence" value="ECO:0007669"/>
    <property type="project" value="InterPro"/>
</dbReference>
<feature type="domain" description="Zn(2)-C6 fungal-type" evidence="5">
    <location>
        <begin position="10"/>
        <end position="42"/>
    </location>
</feature>
<dbReference type="PANTHER" id="PTHR31001:SF40">
    <property type="entry name" value="ZN(II)2CYS6 TRANSCRIPTION FACTOR (EUROFUNG)"/>
    <property type="match status" value="1"/>
</dbReference>
<comment type="caution">
    <text evidence="6">The sequence shown here is derived from an EMBL/GenBank/DDBJ whole genome shotgun (WGS) entry which is preliminary data.</text>
</comment>
<keyword evidence="3" id="KW-0539">Nucleus</keyword>
<dbReference type="Proteomes" id="UP001152607">
    <property type="component" value="Unassembled WGS sequence"/>
</dbReference>
<dbReference type="PROSITE" id="PS50048">
    <property type="entry name" value="ZN2_CY6_FUNGAL_2"/>
    <property type="match status" value="1"/>
</dbReference>
<dbReference type="EMBL" id="CAOQHR010000012">
    <property type="protein sequence ID" value="CAI6341435.1"/>
    <property type="molecule type" value="Genomic_DNA"/>
</dbReference>
<evidence type="ECO:0000256" key="3">
    <source>
        <dbReference type="ARBA" id="ARBA00023242"/>
    </source>
</evidence>
<dbReference type="PANTHER" id="PTHR31001">
    <property type="entry name" value="UNCHARACTERIZED TRANSCRIPTIONAL REGULATORY PROTEIN"/>
    <property type="match status" value="1"/>
</dbReference>
<dbReference type="InterPro" id="IPR001138">
    <property type="entry name" value="Zn2Cys6_DnaBD"/>
</dbReference>
<dbReference type="GO" id="GO:0003677">
    <property type="term" value="F:DNA binding"/>
    <property type="evidence" value="ECO:0007669"/>
    <property type="project" value="InterPro"/>
</dbReference>
<dbReference type="CDD" id="cd00067">
    <property type="entry name" value="GAL4"/>
    <property type="match status" value="1"/>
</dbReference>
<dbReference type="Gene3D" id="4.10.240.10">
    <property type="entry name" value="Zn(2)-C6 fungal-type DNA-binding domain"/>
    <property type="match status" value="1"/>
</dbReference>
<dbReference type="PROSITE" id="PS00463">
    <property type="entry name" value="ZN2_CY6_FUNGAL_1"/>
    <property type="match status" value="1"/>
</dbReference>
<evidence type="ECO:0000256" key="1">
    <source>
        <dbReference type="ARBA" id="ARBA00004123"/>
    </source>
</evidence>
<accession>A0A9W4XUS8</accession>
<keyword evidence="2" id="KW-0479">Metal-binding</keyword>
<name>A0A9W4XUS8_9PLEO</name>
<proteinExistence type="predicted"/>
<dbReference type="GO" id="GO:0006351">
    <property type="term" value="P:DNA-templated transcription"/>
    <property type="evidence" value="ECO:0007669"/>
    <property type="project" value="InterPro"/>
</dbReference>
<dbReference type="OrthoDB" id="4898680at2759"/>
<dbReference type="Pfam" id="PF00172">
    <property type="entry name" value="Zn_clus"/>
    <property type="match status" value="1"/>
</dbReference>
<dbReference type="InterPro" id="IPR036864">
    <property type="entry name" value="Zn2-C6_fun-type_DNA-bd_sf"/>
</dbReference>
<dbReference type="InterPro" id="IPR050613">
    <property type="entry name" value="Sec_Metabolite_Reg"/>
</dbReference>
<organism evidence="6 7">
    <name type="scientific">Periconia digitata</name>
    <dbReference type="NCBI Taxonomy" id="1303443"/>
    <lineage>
        <taxon>Eukaryota</taxon>
        <taxon>Fungi</taxon>
        <taxon>Dikarya</taxon>
        <taxon>Ascomycota</taxon>
        <taxon>Pezizomycotina</taxon>
        <taxon>Dothideomycetes</taxon>
        <taxon>Pleosporomycetidae</taxon>
        <taxon>Pleosporales</taxon>
        <taxon>Massarineae</taxon>
        <taxon>Periconiaceae</taxon>
        <taxon>Periconia</taxon>
    </lineage>
</organism>
<dbReference type="InterPro" id="IPR007219">
    <property type="entry name" value="XnlR_reg_dom"/>
</dbReference>
<evidence type="ECO:0000256" key="2">
    <source>
        <dbReference type="ARBA" id="ARBA00022723"/>
    </source>
</evidence>
<protein>
    <recommendedName>
        <fullName evidence="5">Zn(2)-C6 fungal-type domain-containing protein</fullName>
    </recommendedName>
</protein>
<dbReference type="Pfam" id="PF04082">
    <property type="entry name" value="Fungal_trans"/>
    <property type="match status" value="1"/>
</dbReference>
<evidence type="ECO:0000256" key="4">
    <source>
        <dbReference type="SAM" id="MobiDB-lite"/>
    </source>
</evidence>
<dbReference type="SUPFAM" id="SSF57701">
    <property type="entry name" value="Zn2/Cys6 DNA-binding domain"/>
    <property type="match status" value="1"/>
</dbReference>
<feature type="compositionally biased region" description="Polar residues" evidence="4">
    <location>
        <begin position="160"/>
        <end position="172"/>
    </location>
</feature>
<gene>
    <name evidence="6" type="ORF">PDIGIT_LOCUS14632</name>
</gene>
<sequence length="756" mass="85607">MLRRNGKPRSCEPCRISKIRCDHTAPVCDKCQKRGIADQCFYHPNPMTKPPGVPRKKPEPRRRPAERRLSKARDLEATSSPVSNLSPSVLRIEVPVARPAETINMWPSPPESTPKTAPGNPEEACRRTFFLGSTSYASVFVEERPLPESIHDQPPERITATPSLPADQNATGSRHCRMSIGTTILSKLKPFSFFARAVERFFEISQGGSLVGPLIISALPQLSQDLQRVTSGCPRSSTACADITRNTTCPFKVPSDMVASEFHTLFTGPNLRWEILGLIMILAASEAQFTSPDDSFFDLEDGSRIDKDAFIEDMIHASNDCINLCQVHGSVNDIIVWLLYTNMIVKSNFYGDNYHGVWRGMSETISSLYAEGIHCEESFDEPFFFREARRRVYASVFRSDKTLANFFGRPPMMNWRYSDRPLPLDVDENLLMCDNPDTINAALAKLDNEGWNAEGKIYSISWVRLRAKMSISRERFLEISLSGRRITDLPKEIQDVQMQHQQSWEELPAHLRYDLYDEDTVWEQLGSRVTVKLVNCYLEFLHMDFQIQRLLRRQTQTALPGLLEICMKLLSTILIFNKRGIREYTVQRHFATLVLFYCLPSAGVLALELRRCTLENVPLPSTVSRADIIRNLSVLISCMDWAILPGDGNHRLCRELNKMLSLVLDEVLNYQPSMNGAQGDATDSTLQGVGPGFFDMPMVDGMEPIPTESEDFLNWLMDNANWNNTVSTSLQPISHLGKFTDHVQPVSLLMLHITTF</sequence>
<feature type="region of interest" description="Disordered" evidence="4">
    <location>
        <begin position="102"/>
        <end position="121"/>
    </location>
</feature>
<feature type="compositionally biased region" description="Basic and acidic residues" evidence="4">
    <location>
        <begin position="61"/>
        <end position="76"/>
    </location>
</feature>
<feature type="region of interest" description="Disordered" evidence="4">
    <location>
        <begin position="148"/>
        <end position="173"/>
    </location>
</feature>
<feature type="region of interest" description="Disordered" evidence="4">
    <location>
        <begin position="41"/>
        <end position="83"/>
    </location>
</feature>
<comment type="subcellular location">
    <subcellularLocation>
        <location evidence="1">Nucleus</location>
    </subcellularLocation>
</comment>
<evidence type="ECO:0000313" key="6">
    <source>
        <dbReference type="EMBL" id="CAI6341435.1"/>
    </source>
</evidence>
<dbReference type="GO" id="GO:0008270">
    <property type="term" value="F:zinc ion binding"/>
    <property type="evidence" value="ECO:0007669"/>
    <property type="project" value="InterPro"/>
</dbReference>
<evidence type="ECO:0000313" key="7">
    <source>
        <dbReference type="Proteomes" id="UP001152607"/>
    </source>
</evidence>